<dbReference type="GO" id="GO:0050661">
    <property type="term" value="F:NADP binding"/>
    <property type="evidence" value="ECO:0007669"/>
    <property type="project" value="InterPro"/>
</dbReference>
<keyword evidence="3" id="KW-0274">FAD</keyword>
<keyword evidence="5" id="KW-1133">Transmembrane helix</keyword>
<dbReference type="PANTHER" id="PTHR42877:SF4">
    <property type="entry name" value="FAD_NAD(P)-BINDING DOMAIN-CONTAINING PROTEIN-RELATED"/>
    <property type="match status" value="1"/>
</dbReference>
<evidence type="ECO:0000313" key="6">
    <source>
        <dbReference type="EMBL" id="KAJ3488089.1"/>
    </source>
</evidence>
<dbReference type="EMBL" id="JANAWD010000074">
    <property type="protein sequence ID" value="KAJ3488089.1"/>
    <property type="molecule type" value="Genomic_DNA"/>
</dbReference>
<dbReference type="GO" id="GO:0004499">
    <property type="term" value="F:N,N-dimethylaniline monooxygenase activity"/>
    <property type="evidence" value="ECO:0007669"/>
    <property type="project" value="InterPro"/>
</dbReference>
<keyword evidence="2" id="KW-0285">Flavoprotein</keyword>
<comment type="caution">
    <text evidence="6">The sequence shown here is derived from an EMBL/GenBank/DDBJ whole genome shotgun (WGS) entry which is preliminary data.</text>
</comment>
<evidence type="ECO:0000256" key="4">
    <source>
        <dbReference type="ARBA" id="ARBA00023002"/>
    </source>
</evidence>
<keyword evidence="5" id="KW-0472">Membrane</keyword>
<dbReference type="GO" id="GO:0050660">
    <property type="term" value="F:flavin adenine dinucleotide binding"/>
    <property type="evidence" value="ECO:0007669"/>
    <property type="project" value="InterPro"/>
</dbReference>
<gene>
    <name evidence="6" type="ORF">NLI96_g3068</name>
</gene>
<evidence type="ECO:0000256" key="3">
    <source>
        <dbReference type="ARBA" id="ARBA00022827"/>
    </source>
</evidence>
<evidence type="ECO:0000256" key="2">
    <source>
        <dbReference type="ARBA" id="ARBA00022630"/>
    </source>
</evidence>
<dbReference type="Proteomes" id="UP001212997">
    <property type="component" value="Unassembled WGS sequence"/>
</dbReference>
<feature type="transmembrane region" description="Helical" evidence="5">
    <location>
        <begin position="6"/>
        <end position="25"/>
    </location>
</feature>
<reference evidence="6" key="1">
    <citation type="submission" date="2022-07" db="EMBL/GenBank/DDBJ databases">
        <title>Genome Sequence of Physisporinus lineatus.</title>
        <authorList>
            <person name="Buettner E."/>
        </authorList>
    </citation>
    <scope>NUCLEOTIDE SEQUENCE</scope>
    <source>
        <strain evidence="6">VT162</strain>
    </source>
</reference>
<dbReference type="SUPFAM" id="SSF51905">
    <property type="entry name" value="FAD/NAD(P)-binding domain"/>
    <property type="match status" value="2"/>
</dbReference>
<name>A0AAD5V7C3_9APHY</name>
<dbReference type="Gene3D" id="3.50.50.60">
    <property type="entry name" value="FAD/NAD(P)-binding domain"/>
    <property type="match status" value="3"/>
</dbReference>
<keyword evidence="5" id="KW-0812">Transmembrane</keyword>
<keyword evidence="4" id="KW-0560">Oxidoreductase</keyword>
<dbReference type="Pfam" id="PF00743">
    <property type="entry name" value="FMO-like"/>
    <property type="match status" value="1"/>
</dbReference>
<organism evidence="6 7">
    <name type="scientific">Meripilus lineatus</name>
    <dbReference type="NCBI Taxonomy" id="2056292"/>
    <lineage>
        <taxon>Eukaryota</taxon>
        <taxon>Fungi</taxon>
        <taxon>Dikarya</taxon>
        <taxon>Basidiomycota</taxon>
        <taxon>Agaricomycotina</taxon>
        <taxon>Agaricomycetes</taxon>
        <taxon>Polyporales</taxon>
        <taxon>Meripilaceae</taxon>
        <taxon>Meripilus</taxon>
    </lineage>
</organism>
<dbReference type="AlphaFoldDB" id="A0AAD5V7C3"/>
<keyword evidence="7" id="KW-1185">Reference proteome</keyword>
<evidence type="ECO:0000256" key="1">
    <source>
        <dbReference type="ARBA" id="ARBA00010139"/>
    </source>
</evidence>
<dbReference type="InterPro" id="IPR051209">
    <property type="entry name" value="FAD-bind_Monooxygenase_sf"/>
</dbReference>
<accession>A0AAD5V7C3</accession>
<dbReference type="InterPro" id="IPR020946">
    <property type="entry name" value="Flavin_mOase-like"/>
</dbReference>
<evidence type="ECO:0000256" key="5">
    <source>
        <dbReference type="SAM" id="Phobius"/>
    </source>
</evidence>
<dbReference type="PANTHER" id="PTHR42877">
    <property type="entry name" value="L-ORNITHINE N(5)-MONOOXYGENASE-RELATED"/>
    <property type="match status" value="1"/>
</dbReference>
<comment type="similarity">
    <text evidence="1">Belongs to the FAD-binding monooxygenase family.</text>
</comment>
<sequence length="719" mass="80983">MSTNENTQVVIIGGGVGGLSMGIALKQKLNIHDFKIYELSGDLGGTWHHNTYPGCASDVDTHWYSLSTDLNPYWGRTHVPQPELKEYWKRLATKYSLYDQVVLDRKVISADWDPTQQLYKVYSQDSLTKEVFEVTARVVISATGILFVPFTPKELDPTQAFKGPFFHSARWNHSISLKGKRVAVIGNGCSASQFLPIITEDPSTEVVNFCRSPHWYLEWVCLVSVLVIEDFSDSGGRLEDRSHITHLAVDLCSRSICDADVPELDYASARNSVYATVIWEKELVQGFICEGVQRCISWSIHATNLPLSNLRSTSEVRPHQSTMIDSSRSIVTFGCKRFILDTGYLEALHRPNFDISYDGISEITEDGIVTKRGEKMPFDVLIYATGFVVDKYSVDVRGIEGTTVQEYYDCKGGPEAYLGVSLPGFPNFFMLSGPNTATTHSSVIFTEEVQIDYILQFVRPLLEGQVKTFEVTSKANDAFNKEIQKKLSGSVWSNCTSWYRLGHEGKIVSQWPGSMTQYWWRLRNPVWRDYKVVTGSGWAPPQENAMLIGGIGLMGFVLTLLMAHAPIDLLWMIALFVLGVDPFNVAMLTRCLSHPEKEHYCYLMTRLVPRTHRNTPIENVQNLDASRRRGHVDLDASRKKSTVRLYTSDMPGSRTRVCGLGSSLVMRKVVPLTVVRNRNAEVATEELLDASSLSSDNWFTALREFGHTWYEHSDPLSIA</sequence>
<protein>
    <submittedName>
        <fullName evidence="6">Uncharacterized protein</fullName>
    </submittedName>
</protein>
<proteinExistence type="inferred from homology"/>
<dbReference type="InterPro" id="IPR036188">
    <property type="entry name" value="FAD/NAD-bd_sf"/>
</dbReference>
<evidence type="ECO:0000313" key="7">
    <source>
        <dbReference type="Proteomes" id="UP001212997"/>
    </source>
</evidence>